<organism evidence="1 2">
    <name type="scientific">Hermanssonia centrifuga</name>
    <dbReference type="NCBI Taxonomy" id="98765"/>
    <lineage>
        <taxon>Eukaryota</taxon>
        <taxon>Fungi</taxon>
        <taxon>Dikarya</taxon>
        <taxon>Basidiomycota</taxon>
        <taxon>Agaricomycotina</taxon>
        <taxon>Agaricomycetes</taxon>
        <taxon>Polyporales</taxon>
        <taxon>Meruliaceae</taxon>
        <taxon>Hermanssonia</taxon>
    </lineage>
</organism>
<protein>
    <submittedName>
        <fullName evidence="1">Uncharacterized protein</fullName>
    </submittedName>
</protein>
<name>A0A2R6RVX7_9APHY</name>
<sequence>MPPDSRRPVKTEKRKAREEEQCVGGHIDIILEDWNADKEVERPSPNFCVLMDLF</sequence>
<reference evidence="1 2" key="1">
    <citation type="submission" date="2018-02" db="EMBL/GenBank/DDBJ databases">
        <title>Genome sequence of the basidiomycete white-rot fungus Phlebia centrifuga.</title>
        <authorList>
            <person name="Granchi Z."/>
            <person name="Peng M."/>
            <person name="de Vries R.P."/>
            <person name="Hilden K."/>
            <person name="Makela M.R."/>
            <person name="Grigoriev I."/>
            <person name="Riley R."/>
        </authorList>
    </citation>
    <scope>NUCLEOTIDE SEQUENCE [LARGE SCALE GENOMIC DNA]</scope>
    <source>
        <strain evidence="1 2">FBCC195</strain>
    </source>
</reference>
<dbReference type="Proteomes" id="UP000186601">
    <property type="component" value="Unassembled WGS sequence"/>
</dbReference>
<keyword evidence="2" id="KW-1185">Reference proteome</keyword>
<accession>A0A2R6RVX7</accession>
<evidence type="ECO:0000313" key="1">
    <source>
        <dbReference type="EMBL" id="PSS34150.1"/>
    </source>
</evidence>
<proteinExistence type="predicted"/>
<dbReference type="EMBL" id="MLYV02000149">
    <property type="protein sequence ID" value="PSS34150.1"/>
    <property type="molecule type" value="Genomic_DNA"/>
</dbReference>
<gene>
    <name evidence="1" type="ORF">PHLCEN_2v1818</name>
</gene>
<dbReference type="AlphaFoldDB" id="A0A2R6RVX7"/>
<comment type="caution">
    <text evidence="1">The sequence shown here is derived from an EMBL/GenBank/DDBJ whole genome shotgun (WGS) entry which is preliminary data.</text>
</comment>
<evidence type="ECO:0000313" key="2">
    <source>
        <dbReference type="Proteomes" id="UP000186601"/>
    </source>
</evidence>